<sequence length="126" mass="14930">MFNKPEEILMAILAAIWMGANYYLAALATSAMPKYTFMITIAVVVWTCLTFWLWHKEVLFRVYPIMLGLLVGCWTFWLDWFTQGVNPAPWYATWWFKLILVALPIVGFYGKEWANRHKRQLKSVFR</sequence>
<gene>
    <name evidence="2" type="ORF">KEBURONENSIS_00400</name>
    <name evidence="3" type="ORF">KEBURONENSIS_01479</name>
</gene>
<proteinExistence type="predicted"/>
<evidence type="ECO:0000256" key="1">
    <source>
        <dbReference type="SAM" id="Phobius"/>
    </source>
</evidence>
<name>A0A238HGS3_9NEIS</name>
<dbReference type="RefSeq" id="WP_095063077.1">
    <property type="nucleotide sequence ID" value="NZ_FXUV02000030.1"/>
</dbReference>
<protein>
    <submittedName>
        <fullName evidence="2">Uncharacterized protein</fullName>
    </submittedName>
</protein>
<feature type="transmembrane region" description="Helical" evidence="1">
    <location>
        <begin position="61"/>
        <end position="78"/>
    </location>
</feature>
<feature type="transmembrane region" description="Helical" evidence="1">
    <location>
        <begin position="35"/>
        <end position="54"/>
    </location>
</feature>
<dbReference type="AlphaFoldDB" id="A0A238HGS3"/>
<keyword evidence="4" id="KW-1185">Reference proteome</keyword>
<reference evidence="2" key="1">
    <citation type="submission" date="2017-05" db="EMBL/GenBank/DDBJ databases">
        <authorList>
            <person name="Song R."/>
            <person name="Chenine A.L."/>
            <person name="Ruprecht R.M."/>
        </authorList>
    </citation>
    <scope>NUCLEOTIDE SEQUENCE</scope>
    <source>
        <strain evidence="2">Kingella_eburonensis</strain>
    </source>
</reference>
<feature type="transmembrane region" description="Helical" evidence="1">
    <location>
        <begin position="7"/>
        <end position="29"/>
    </location>
</feature>
<dbReference type="STRING" id="1522312.GCA_900177895_01136"/>
<dbReference type="EMBL" id="FXUV02000030">
    <property type="protein sequence ID" value="SNB72648.1"/>
    <property type="molecule type" value="Genomic_DNA"/>
</dbReference>
<keyword evidence="1" id="KW-0812">Transmembrane</keyword>
<reference evidence="3 4" key="2">
    <citation type="submission" date="2017-06" db="EMBL/GenBank/DDBJ databases">
        <authorList>
            <person name="Kim H.J."/>
            <person name="Triplett B.A."/>
        </authorList>
    </citation>
    <scope>NUCLEOTIDE SEQUENCE [LARGE SCALE GENOMIC DNA]</scope>
    <source>
        <strain evidence="3">Kingella_eburonensis</strain>
    </source>
</reference>
<organism evidence="2">
    <name type="scientific">Kingella negevensis</name>
    <dbReference type="NCBI Taxonomy" id="1522312"/>
    <lineage>
        <taxon>Bacteria</taxon>
        <taxon>Pseudomonadati</taxon>
        <taxon>Pseudomonadota</taxon>
        <taxon>Betaproteobacteria</taxon>
        <taxon>Neisseriales</taxon>
        <taxon>Neisseriaceae</taxon>
        <taxon>Kingella</taxon>
    </lineage>
</organism>
<evidence type="ECO:0000313" key="2">
    <source>
        <dbReference type="EMBL" id="SMQ13030.1"/>
    </source>
</evidence>
<dbReference type="Proteomes" id="UP000215450">
    <property type="component" value="Unassembled WGS sequence"/>
</dbReference>
<evidence type="ECO:0000313" key="4">
    <source>
        <dbReference type="Proteomes" id="UP000215450"/>
    </source>
</evidence>
<evidence type="ECO:0000313" key="3">
    <source>
        <dbReference type="EMBL" id="SNB72648.1"/>
    </source>
</evidence>
<accession>A0A238HGS3</accession>
<feature type="transmembrane region" description="Helical" evidence="1">
    <location>
        <begin position="90"/>
        <end position="110"/>
    </location>
</feature>
<dbReference type="EMBL" id="FXUV01000041">
    <property type="protein sequence ID" value="SMQ13030.1"/>
    <property type="molecule type" value="Genomic_DNA"/>
</dbReference>
<keyword evidence="1" id="KW-1133">Transmembrane helix</keyword>
<dbReference type="OrthoDB" id="8606700at2"/>
<keyword evidence="1" id="KW-0472">Membrane</keyword>